<feature type="compositionally biased region" description="Acidic residues" evidence="2">
    <location>
        <begin position="84"/>
        <end position="97"/>
    </location>
</feature>
<evidence type="ECO:0000256" key="2">
    <source>
        <dbReference type="SAM" id="MobiDB-lite"/>
    </source>
</evidence>
<reference evidence="4" key="1">
    <citation type="submission" date="2025-08" db="UniProtKB">
        <authorList>
            <consortium name="RefSeq"/>
        </authorList>
    </citation>
    <scope>IDENTIFICATION</scope>
    <source>
        <tissue evidence="4">Gonad</tissue>
    </source>
</reference>
<evidence type="ECO:0000313" key="3">
    <source>
        <dbReference type="Proteomes" id="UP000515135"/>
    </source>
</evidence>
<protein>
    <submittedName>
        <fullName evidence="4">Uncharacterized protein LOC109475332</fullName>
    </submittedName>
</protein>
<name>A0A6P4ZKA0_BRABE</name>
<feature type="coiled-coil region" evidence="1">
    <location>
        <begin position="47"/>
        <end position="74"/>
    </location>
</feature>
<dbReference type="RefSeq" id="XP_019631507.1">
    <property type="nucleotide sequence ID" value="XM_019775948.1"/>
</dbReference>
<dbReference type="GeneID" id="109475332"/>
<gene>
    <name evidence="4" type="primary">LOC109475332</name>
</gene>
<proteinExistence type="predicted"/>
<feature type="region of interest" description="Disordered" evidence="2">
    <location>
        <begin position="84"/>
        <end position="104"/>
    </location>
</feature>
<evidence type="ECO:0000313" key="4">
    <source>
        <dbReference type="RefSeq" id="XP_019631507.1"/>
    </source>
</evidence>
<organism evidence="3 4">
    <name type="scientific">Branchiostoma belcheri</name>
    <name type="common">Amphioxus</name>
    <dbReference type="NCBI Taxonomy" id="7741"/>
    <lineage>
        <taxon>Eukaryota</taxon>
        <taxon>Metazoa</taxon>
        <taxon>Chordata</taxon>
        <taxon>Cephalochordata</taxon>
        <taxon>Leptocardii</taxon>
        <taxon>Amphioxiformes</taxon>
        <taxon>Branchiostomatidae</taxon>
        <taxon>Branchiostoma</taxon>
    </lineage>
</organism>
<feature type="coiled-coil region" evidence="1">
    <location>
        <begin position="104"/>
        <end position="131"/>
    </location>
</feature>
<keyword evidence="1" id="KW-0175">Coiled coil</keyword>
<sequence length="217" mass="24444">MFKMLESDLQDLDMLLATTLASGFLEDPEIDRAQVLHDFRLHGLAPYVEAVDAAREVEDKAACLQEQLEERENELAWVAYMSVESDESDDSDDEDGDDPTKESFQQLQEEIKSLQESKMKLEKKAAKIRKDAKISVQDGPLSKQLDGVLKSFHVKRQAYHGQAFVGNHVHTMLQDTAIESLTSIPANVAADLVDDYEGFPLSIVTRSKALFFCICRY</sequence>
<dbReference type="Proteomes" id="UP000515135">
    <property type="component" value="Unplaced"/>
</dbReference>
<dbReference type="PANTHER" id="PTHR31424:SF6">
    <property type="match status" value="1"/>
</dbReference>
<evidence type="ECO:0000256" key="1">
    <source>
        <dbReference type="SAM" id="Coils"/>
    </source>
</evidence>
<accession>A0A6P4ZKA0</accession>
<dbReference type="AlphaFoldDB" id="A0A6P4ZKA0"/>
<dbReference type="PANTHER" id="PTHR31424">
    <property type="entry name" value="PROTEIN CBG23806"/>
    <property type="match status" value="1"/>
</dbReference>
<dbReference type="KEGG" id="bbel:109475332"/>
<dbReference type="OrthoDB" id="10050996at2759"/>
<keyword evidence="3" id="KW-1185">Reference proteome</keyword>